<evidence type="ECO:0008006" key="4">
    <source>
        <dbReference type="Google" id="ProtNLM"/>
    </source>
</evidence>
<dbReference type="RefSeq" id="WP_169197540.1">
    <property type="nucleotide sequence ID" value="NZ_WTVH02000010.1"/>
</dbReference>
<evidence type="ECO:0000313" key="3">
    <source>
        <dbReference type="Proteomes" id="UP000601990"/>
    </source>
</evidence>
<reference evidence="2" key="1">
    <citation type="submission" date="2019-12" db="EMBL/GenBank/DDBJ databases">
        <title>Comparative genomics gives insights into the taxonomy of the Azoarcus-Aromatoleum group and reveals separate origins of nif in the plant-associated Azoarcus and non-plant-associated Aromatoleum sub-groups.</title>
        <authorList>
            <person name="Lafos M."/>
            <person name="Maluk M."/>
            <person name="Batista M."/>
            <person name="Junghare M."/>
            <person name="Carmona M."/>
            <person name="Faoro H."/>
            <person name="Cruz L.M."/>
            <person name="Battistoni F."/>
            <person name="De Souza E."/>
            <person name="Pedrosa F."/>
            <person name="Chen W.-M."/>
            <person name="Poole P.S."/>
            <person name="Dixon R.A."/>
            <person name="James E.K."/>
        </authorList>
    </citation>
    <scope>NUCLEOTIDE SEQUENCE</scope>
    <source>
        <strain evidence="2">U120</strain>
    </source>
</reference>
<organism evidence="2 3">
    <name type="scientific">Aromatoleum buckelii</name>
    <dbReference type="NCBI Taxonomy" id="200254"/>
    <lineage>
        <taxon>Bacteria</taxon>
        <taxon>Pseudomonadati</taxon>
        <taxon>Pseudomonadota</taxon>
        <taxon>Betaproteobacteria</taxon>
        <taxon>Rhodocyclales</taxon>
        <taxon>Rhodocyclaceae</taxon>
        <taxon>Aromatoleum</taxon>
    </lineage>
</organism>
<dbReference type="Proteomes" id="UP000601990">
    <property type="component" value="Unassembled WGS sequence"/>
</dbReference>
<protein>
    <recommendedName>
        <fullName evidence="4">Lipoprotein</fullName>
    </recommendedName>
</protein>
<name>A0ABX1MW57_9RHOO</name>
<proteinExistence type="predicted"/>
<keyword evidence="1" id="KW-0732">Signal</keyword>
<keyword evidence="3" id="KW-1185">Reference proteome</keyword>
<dbReference type="EMBL" id="WTVH01000003">
    <property type="protein sequence ID" value="NMF92213.1"/>
    <property type="molecule type" value="Genomic_DNA"/>
</dbReference>
<comment type="caution">
    <text evidence="2">The sequence shown here is derived from an EMBL/GenBank/DDBJ whole genome shotgun (WGS) entry which is preliminary data.</text>
</comment>
<feature type="signal peptide" evidence="1">
    <location>
        <begin position="1"/>
        <end position="18"/>
    </location>
</feature>
<evidence type="ECO:0000256" key="1">
    <source>
        <dbReference type="SAM" id="SignalP"/>
    </source>
</evidence>
<gene>
    <name evidence="2" type="ORF">GO608_02565</name>
</gene>
<feature type="chain" id="PRO_5046364491" description="Lipoprotein" evidence="1">
    <location>
        <begin position="19"/>
        <end position="122"/>
    </location>
</feature>
<evidence type="ECO:0000313" key="2">
    <source>
        <dbReference type="EMBL" id="NMF92213.1"/>
    </source>
</evidence>
<accession>A0ABX1MW57</accession>
<sequence>MKSTLPALLASFSAVVLAACSGPTESTGPSEPGAYVINTGNGKAEVRIIRPDRTSMSVPGTWVKDGSMYRVEVAGCGTLGFREQGLITYCDQCVQIKKQPDQYPDCKIAVESFPDTWISSGF</sequence>
<dbReference type="PROSITE" id="PS51257">
    <property type="entry name" value="PROKAR_LIPOPROTEIN"/>
    <property type="match status" value="1"/>
</dbReference>